<gene>
    <name evidence="1" type="ORF">BC670_0763</name>
</gene>
<evidence type="ECO:0000313" key="2">
    <source>
        <dbReference type="Proteomes" id="UP000320773"/>
    </source>
</evidence>
<accession>A0A543G1I4</accession>
<organism evidence="1 2">
    <name type="scientific">Flavobacterium branchiophilum</name>
    <dbReference type="NCBI Taxonomy" id="55197"/>
    <lineage>
        <taxon>Bacteria</taxon>
        <taxon>Pseudomonadati</taxon>
        <taxon>Bacteroidota</taxon>
        <taxon>Flavobacteriia</taxon>
        <taxon>Flavobacteriales</taxon>
        <taxon>Flavobacteriaceae</taxon>
        <taxon>Flavobacterium</taxon>
    </lineage>
</organism>
<sequence>MTRIIYFAVGLTLLVSNEALAQKHAPRIE</sequence>
<name>A0A543G1I4_9FLAO</name>
<dbReference type="EMBL" id="VFPJ01000001">
    <property type="protein sequence ID" value="TQM39915.1"/>
    <property type="molecule type" value="Genomic_DNA"/>
</dbReference>
<reference evidence="1 2" key="1">
    <citation type="submission" date="2019-06" db="EMBL/GenBank/DDBJ databases">
        <title>Genomic Encyclopedia of Archaeal and Bacterial Type Strains, Phase II (KMG-II): from individual species to whole genera.</title>
        <authorList>
            <person name="Goeker M."/>
        </authorList>
    </citation>
    <scope>NUCLEOTIDE SEQUENCE [LARGE SCALE GENOMIC DNA]</scope>
    <source>
        <strain evidence="1 2">DSM 24789</strain>
    </source>
</reference>
<dbReference type="Proteomes" id="UP000320773">
    <property type="component" value="Unassembled WGS sequence"/>
</dbReference>
<comment type="caution">
    <text evidence="1">The sequence shown here is derived from an EMBL/GenBank/DDBJ whole genome shotgun (WGS) entry which is preliminary data.</text>
</comment>
<protein>
    <submittedName>
        <fullName evidence="1">Uncharacterized protein</fullName>
    </submittedName>
</protein>
<dbReference type="AlphaFoldDB" id="A0A543G1I4"/>
<proteinExistence type="predicted"/>
<evidence type="ECO:0000313" key="1">
    <source>
        <dbReference type="EMBL" id="TQM39915.1"/>
    </source>
</evidence>